<keyword evidence="3" id="KW-0808">Transferase</keyword>
<dbReference type="Pfam" id="PF02353">
    <property type="entry name" value="CMAS"/>
    <property type="match status" value="1"/>
</dbReference>
<gene>
    <name evidence="7" type="ORF">SAMN05421779_10196</name>
</gene>
<dbReference type="GO" id="GO:0008168">
    <property type="term" value="F:methyltransferase activity"/>
    <property type="evidence" value="ECO:0007669"/>
    <property type="project" value="UniProtKB-KW"/>
</dbReference>
<dbReference type="Proteomes" id="UP000185678">
    <property type="component" value="Unassembled WGS sequence"/>
</dbReference>
<dbReference type="GO" id="GO:0008610">
    <property type="term" value="P:lipid biosynthetic process"/>
    <property type="evidence" value="ECO:0007669"/>
    <property type="project" value="InterPro"/>
</dbReference>
<evidence type="ECO:0000256" key="2">
    <source>
        <dbReference type="ARBA" id="ARBA00022603"/>
    </source>
</evidence>
<dbReference type="InterPro" id="IPR050723">
    <property type="entry name" value="CFA/CMAS"/>
</dbReference>
<evidence type="ECO:0000313" key="8">
    <source>
        <dbReference type="Proteomes" id="UP000185678"/>
    </source>
</evidence>
<dbReference type="Gene3D" id="3.40.50.150">
    <property type="entry name" value="Vaccinia Virus protein VP39"/>
    <property type="match status" value="1"/>
</dbReference>
<dbReference type="CDD" id="cd02440">
    <property type="entry name" value="AdoMet_MTases"/>
    <property type="match status" value="1"/>
</dbReference>
<dbReference type="SUPFAM" id="SSF53335">
    <property type="entry name" value="S-adenosyl-L-methionine-dependent methyltransferases"/>
    <property type="match status" value="1"/>
</dbReference>
<evidence type="ECO:0000256" key="5">
    <source>
        <dbReference type="ARBA" id="ARBA00023098"/>
    </source>
</evidence>
<comment type="similarity">
    <text evidence="1">Belongs to the CFA/CMAS family.</text>
</comment>
<evidence type="ECO:0000256" key="6">
    <source>
        <dbReference type="PIRSR" id="PIRSR003085-1"/>
    </source>
</evidence>
<evidence type="ECO:0000256" key="4">
    <source>
        <dbReference type="ARBA" id="ARBA00022691"/>
    </source>
</evidence>
<dbReference type="AlphaFoldDB" id="A0A1N7II58"/>
<protein>
    <submittedName>
        <fullName evidence="7">Cyclopropane-fatty-acyl-phospholipid synthase</fullName>
    </submittedName>
</protein>
<evidence type="ECO:0000256" key="3">
    <source>
        <dbReference type="ARBA" id="ARBA00022679"/>
    </source>
</evidence>
<organism evidence="7 8">
    <name type="scientific">Insolitispirillum peregrinum</name>
    <dbReference type="NCBI Taxonomy" id="80876"/>
    <lineage>
        <taxon>Bacteria</taxon>
        <taxon>Pseudomonadati</taxon>
        <taxon>Pseudomonadota</taxon>
        <taxon>Alphaproteobacteria</taxon>
        <taxon>Rhodospirillales</taxon>
        <taxon>Novispirillaceae</taxon>
        <taxon>Insolitispirillum</taxon>
    </lineage>
</organism>
<sequence>MPIDTRSPSALSAEPVSPDLSRALRSLIAAADRLRHGRLRLILPNGQAMTFAGSEDGPHGHMTLNSDRVARRLLFGGDIGLAESYMDGDWDSPDLTSLLSLATLNEAALQETLAGSLLSRVVNRLWHLVRPNSRAGSRRNISAHYDLGNAFYRQWLDETMSYSAACFTPDTATLADAQREKYRRLARMLELKPGQRVLEIGCGWGGFAEIAAQDFGCRVTGLTLSTEQHAYASERMARNGLSGQVEIALRDYRDETGTYDAIASIEMFEAVGEKYWPTYFDSLQARLRPGGKAALQVITIDDHRFQSYRKGCDFIQRYVFPGGLLPSPEALRQAASRGGFRITAEQFFGLDYARTLQAWAESFERAWPVIATQGYDDRFKRLWRYYLAYCEAGFRAGTIDVGHFLLERP</sequence>
<dbReference type="PIRSF" id="PIRSF003085">
    <property type="entry name" value="CMAS"/>
    <property type="match status" value="1"/>
</dbReference>
<dbReference type="RefSeq" id="WP_076397990.1">
    <property type="nucleotide sequence ID" value="NZ_FTOA01000001.1"/>
</dbReference>
<dbReference type="InterPro" id="IPR003333">
    <property type="entry name" value="CMAS"/>
</dbReference>
<dbReference type="OrthoDB" id="9782855at2"/>
<accession>A0A1N7II58</accession>
<keyword evidence="8" id="KW-1185">Reference proteome</keyword>
<keyword evidence="4" id="KW-0949">S-adenosyl-L-methionine</keyword>
<reference evidence="7 8" key="1">
    <citation type="submission" date="2017-01" db="EMBL/GenBank/DDBJ databases">
        <authorList>
            <person name="Mah S.A."/>
            <person name="Swanson W.J."/>
            <person name="Moy G.W."/>
            <person name="Vacquier V.D."/>
        </authorList>
    </citation>
    <scope>NUCLEOTIDE SEQUENCE [LARGE SCALE GENOMIC DNA]</scope>
    <source>
        <strain evidence="7 8">DSM 11589</strain>
    </source>
</reference>
<evidence type="ECO:0000256" key="1">
    <source>
        <dbReference type="ARBA" id="ARBA00010815"/>
    </source>
</evidence>
<feature type="active site" evidence="6">
    <location>
        <position position="390"/>
    </location>
</feature>
<dbReference type="STRING" id="80876.SAMN05421779_10196"/>
<keyword evidence="2" id="KW-0489">Methyltransferase</keyword>
<proteinExistence type="inferred from homology"/>
<evidence type="ECO:0000313" key="7">
    <source>
        <dbReference type="EMBL" id="SIS36706.1"/>
    </source>
</evidence>
<dbReference type="PANTHER" id="PTHR43667">
    <property type="entry name" value="CYCLOPROPANE-FATTY-ACYL-PHOSPHOLIPID SYNTHASE"/>
    <property type="match status" value="1"/>
</dbReference>
<name>A0A1N7II58_9PROT</name>
<keyword evidence="5" id="KW-0443">Lipid metabolism</keyword>
<dbReference type="PANTHER" id="PTHR43667:SF2">
    <property type="entry name" value="FATTY ACID C-METHYL TRANSFERASE"/>
    <property type="match status" value="1"/>
</dbReference>
<dbReference type="EMBL" id="FTOA01000001">
    <property type="protein sequence ID" value="SIS36706.1"/>
    <property type="molecule type" value="Genomic_DNA"/>
</dbReference>
<dbReference type="InterPro" id="IPR029063">
    <property type="entry name" value="SAM-dependent_MTases_sf"/>
</dbReference>
<dbReference type="GO" id="GO:0032259">
    <property type="term" value="P:methylation"/>
    <property type="evidence" value="ECO:0007669"/>
    <property type="project" value="UniProtKB-KW"/>
</dbReference>